<evidence type="ECO:0000256" key="1">
    <source>
        <dbReference type="ARBA" id="ARBA00004141"/>
    </source>
</evidence>
<evidence type="ECO:0000256" key="5">
    <source>
        <dbReference type="ARBA" id="ARBA00022781"/>
    </source>
</evidence>
<dbReference type="Proteomes" id="UP000717585">
    <property type="component" value="Unassembled WGS sequence"/>
</dbReference>
<dbReference type="InterPro" id="IPR008389">
    <property type="entry name" value="ATPase_V0-cplx_e1/e2_su"/>
</dbReference>
<evidence type="ECO:0000313" key="11">
    <source>
        <dbReference type="Proteomes" id="UP000717585"/>
    </source>
</evidence>
<accession>A0A8J6C176</accession>
<comment type="similarity">
    <text evidence="2">Belongs to the V-ATPase e1/e2 subunit family.</text>
</comment>
<feature type="transmembrane region" description="Helical" evidence="9">
    <location>
        <begin position="40"/>
        <end position="61"/>
    </location>
</feature>
<gene>
    <name evidence="10" type="ORF">J8273_1211</name>
</gene>
<keyword evidence="6 9" id="KW-1133">Transmembrane helix</keyword>
<dbReference type="AlphaFoldDB" id="A0A8J6C176"/>
<keyword evidence="7" id="KW-0406">Ion transport</keyword>
<dbReference type="Pfam" id="PF05493">
    <property type="entry name" value="ATP_synt_H"/>
    <property type="match status" value="1"/>
</dbReference>
<protein>
    <submittedName>
        <fullName evidence="10">ATP synthase subunit H</fullName>
    </submittedName>
</protein>
<evidence type="ECO:0000256" key="2">
    <source>
        <dbReference type="ARBA" id="ARBA00008328"/>
    </source>
</evidence>
<keyword evidence="11" id="KW-1185">Reference proteome</keyword>
<evidence type="ECO:0000256" key="4">
    <source>
        <dbReference type="ARBA" id="ARBA00022692"/>
    </source>
</evidence>
<dbReference type="OrthoDB" id="1508846at2759"/>
<organism evidence="10 11">
    <name type="scientific">Carpediemonas membranifera</name>
    <dbReference type="NCBI Taxonomy" id="201153"/>
    <lineage>
        <taxon>Eukaryota</taxon>
        <taxon>Metamonada</taxon>
        <taxon>Carpediemonas-like organisms</taxon>
        <taxon>Carpediemonas</taxon>
    </lineage>
</organism>
<sequence>MGMPIESEIRNIIVMAVGSLIFALIGSVGCFCWGKNGVVYRTIIIGGAFCIWLLWICTFMAQMNPQLLPARPEYWLDQH</sequence>
<evidence type="ECO:0000256" key="7">
    <source>
        <dbReference type="ARBA" id="ARBA00023065"/>
    </source>
</evidence>
<reference evidence="10" key="1">
    <citation type="submission" date="2021-05" db="EMBL/GenBank/DDBJ databases">
        <title>A free-living protist that lacks canonical eukaryotic 1 DNA replication and segregation systems.</title>
        <authorList>
            <person name="Salas-Leiva D.E."/>
            <person name="Tromer E.C."/>
            <person name="Curtis B.A."/>
            <person name="Jerlstrom-Hultqvist J."/>
            <person name="Kolisko M."/>
            <person name="Yi Z."/>
            <person name="Salas-Leiva J.S."/>
            <person name="Gallot-Lavallee L."/>
            <person name="Kops G.J.P.L."/>
            <person name="Archibald J.M."/>
            <person name="Simpson A.G.B."/>
            <person name="Roger A.J."/>
        </authorList>
    </citation>
    <scope>NUCLEOTIDE SEQUENCE</scope>
    <source>
        <strain evidence="10">BICM</strain>
    </source>
</reference>
<dbReference type="EMBL" id="JAHDYR010000003">
    <property type="protein sequence ID" value="KAG9397296.1"/>
    <property type="molecule type" value="Genomic_DNA"/>
</dbReference>
<dbReference type="GO" id="GO:0046961">
    <property type="term" value="F:proton-transporting ATPase activity, rotational mechanism"/>
    <property type="evidence" value="ECO:0007669"/>
    <property type="project" value="InterPro"/>
</dbReference>
<feature type="transmembrane region" description="Helical" evidence="9">
    <location>
        <begin position="12"/>
        <end position="34"/>
    </location>
</feature>
<keyword evidence="8 9" id="KW-0472">Membrane</keyword>
<evidence type="ECO:0000313" key="10">
    <source>
        <dbReference type="EMBL" id="KAG9397296.1"/>
    </source>
</evidence>
<keyword evidence="4 9" id="KW-0812">Transmembrane</keyword>
<name>A0A8J6C176_9EUKA</name>
<keyword evidence="3" id="KW-0813">Transport</keyword>
<evidence type="ECO:0000256" key="9">
    <source>
        <dbReference type="SAM" id="Phobius"/>
    </source>
</evidence>
<comment type="subcellular location">
    <subcellularLocation>
        <location evidence="1">Membrane</location>
        <topology evidence="1">Multi-pass membrane protein</topology>
    </subcellularLocation>
</comment>
<evidence type="ECO:0000256" key="8">
    <source>
        <dbReference type="ARBA" id="ARBA00023136"/>
    </source>
</evidence>
<comment type="caution">
    <text evidence="10">The sequence shown here is derived from an EMBL/GenBank/DDBJ whole genome shotgun (WGS) entry which is preliminary data.</text>
</comment>
<keyword evidence="5" id="KW-0375">Hydrogen ion transport</keyword>
<dbReference type="GO" id="GO:0033179">
    <property type="term" value="C:proton-transporting V-type ATPase, V0 domain"/>
    <property type="evidence" value="ECO:0007669"/>
    <property type="project" value="InterPro"/>
</dbReference>
<proteinExistence type="inferred from homology"/>
<evidence type="ECO:0000256" key="6">
    <source>
        <dbReference type="ARBA" id="ARBA00022989"/>
    </source>
</evidence>
<evidence type="ECO:0000256" key="3">
    <source>
        <dbReference type="ARBA" id="ARBA00022448"/>
    </source>
</evidence>